<dbReference type="AlphaFoldDB" id="A0A7R9QKN7"/>
<dbReference type="OrthoDB" id="6516225at2759"/>
<dbReference type="PANTHER" id="PTHR14918:SF3">
    <property type="entry name" value="KICSTOR COMPLEX PROTEIN SZT2"/>
    <property type="match status" value="1"/>
</dbReference>
<evidence type="ECO:0000313" key="2">
    <source>
        <dbReference type="Proteomes" id="UP000728032"/>
    </source>
</evidence>
<proteinExistence type="predicted"/>
<dbReference type="InterPro" id="IPR033228">
    <property type="entry name" value="SZT2"/>
</dbReference>
<dbReference type="Proteomes" id="UP000728032">
    <property type="component" value="Unassembled WGS sequence"/>
</dbReference>
<dbReference type="EMBL" id="OC918536">
    <property type="protein sequence ID" value="CAD7649595.1"/>
    <property type="molecule type" value="Genomic_DNA"/>
</dbReference>
<gene>
    <name evidence="1" type="ORF">ONB1V03_LOCUS7370</name>
</gene>
<name>A0A7R9QKN7_9ACAR</name>
<dbReference type="GO" id="GO:0005777">
    <property type="term" value="C:peroxisome"/>
    <property type="evidence" value="ECO:0007669"/>
    <property type="project" value="InterPro"/>
</dbReference>
<protein>
    <submittedName>
        <fullName evidence="1">Uncharacterized protein</fullName>
    </submittedName>
</protein>
<evidence type="ECO:0000313" key="1">
    <source>
        <dbReference type="EMBL" id="CAD7649595.1"/>
    </source>
</evidence>
<keyword evidence="2" id="KW-1185">Reference proteome</keyword>
<dbReference type="EMBL" id="CAJPVJ010003711">
    <property type="protein sequence ID" value="CAG2167874.1"/>
    <property type="molecule type" value="Genomic_DNA"/>
</dbReference>
<organism evidence="1">
    <name type="scientific">Oppiella nova</name>
    <dbReference type="NCBI Taxonomy" id="334625"/>
    <lineage>
        <taxon>Eukaryota</taxon>
        <taxon>Metazoa</taxon>
        <taxon>Ecdysozoa</taxon>
        <taxon>Arthropoda</taxon>
        <taxon>Chelicerata</taxon>
        <taxon>Arachnida</taxon>
        <taxon>Acari</taxon>
        <taxon>Acariformes</taxon>
        <taxon>Sarcoptiformes</taxon>
        <taxon>Oribatida</taxon>
        <taxon>Brachypylina</taxon>
        <taxon>Oppioidea</taxon>
        <taxon>Oppiidae</taxon>
        <taxon>Oppiella</taxon>
    </lineage>
</organism>
<accession>A0A7R9QKN7</accession>
<reference evidence="1" key="1">
    <citation type="submission" date="2020-11" db="EMBL/GenBank/DDBJ databases">
        <authorList>
            <person name="Tran Van P."/>
        </authorList>
    </citation>
    <scope>NUCLEOTIDE SEQUENCE</scope>
</reference>
<feature type="non-terminal residue" evidence="1">
    <location>
        <position position="417"/>
    </location>
</feature>
<sequence>DHNDCHFSCVVQYIIFPSHTITASKESLSDDEESELTEDDGELQLITECWVEPQNGISFDCSNRNKFLEGLDYKEISQSFYAIDLEAISCLLTFEQTLILCQNDAIETPIDDIPVSNTESPQHNLKHSTSKLLGTSTPDIPLIMPPIPKSERIKTNKYCYDIMGLLSKSQQAVVLFSTLFQELRSGNTEDTHSVNFSDVSNELFFELLISKINAIHDKEIKLSQKDCNSFSLQSIPLLSTSTGICDDETTYLGYFSTHKTMILQILQDKANNPQTQLTEDVEIEEVETEEVETEELETEEDKTAAIDCRREHLWTCLLPRKTNNSESDDTHLTITEFDELLSLVDTMSLSQYDPRLVPFTCLHLSWSLVRVLEICLVFKKQMTNKTRESFLESYTQCHTLVEEFINGCAYYMWSAIP</sequence>
<dbReference type="PANTHER" id="PTHR14918">
    <property type="entry name" value="KICSTOR COMPLEX PROTEIN SZT2"/>
    <property type="match status" value="1"/>
</dbReference>